<dbReference type="PROSITE" id="PS50174">
    <property type="entry name" value="G_PATCH"/>
    <property type="match status" value="1"/>
</dbReference>
<evidence type="ECO:0000313" key="3">
    <source>
        <dbReference type="EMBL" id="ORZ04801.1"/>
    </source>
</evidence>
<dbReference type="PANTHER" id="PTHR20923:SF1">
    <property type="entry name" value="G PATCH DOMAIN AND ANKYRIN REPEAT-CONTAINING PROTEIN 1"/>
    <property type="match status" value="1"/>
</dbReference>
<dbReference type="EMBL" id="MCFF01000054">
    <property type="protein sequence ID" value="ORZ04801.1"/>
    <property type="molecule type" value="Genomic_DNA"/>
</dbReference>
<feature type="compositionally biased region" description="Low complexity" evidence="1">
    <location>
        <begin position="118"/>
        <end position="139"/>
    </location>
</feature>
<proteinExistence type="predicted"/>
<comment type="caution">
    <text evidence="3">The sequence shown here is derived from an EMBL/GenBank/DDBJ whole genome shotgun (WGS) entry which is preliminary data.</text>
</comment>
<dbReference type="Proteomes" id="UP000193648">
    <property type="component" value="Unassembled WGS sequence"/>
</dbReference>
<dbReference type="SMART" id="SM00443">
    <property type="entry name" value="G_patch"/>
    <property type="match status" value="1"/>
</dbReference>
<keyword evidence="4" id="KW-1185">Reference proteome</keyword>
<dbReference type="InterPro" id="IPR000467">
    <property type="entry name" value="G_patch_dom"/>
</dbReference>
<feature type="compositionally biased region" description="Polar residues" evidence="1">
    <location>
        <begin position="95"/>
        <end position="117"/>
    </location>
</feature>
<dbReference type="Pfam" id="PF01585">
    <property type="entry name" value="G-patch"/>
    <property type="match status" value="1"/>
</dbReference>
<evidence type="ECO:0000259" key="2">
    <source>
        <dbReference type="PROSITE" id="PS50174"/>
    </source>
</evidence>
<sequence>MSYKATTERGNKNRILRQDDSGTYYKDIVFVPSGTLAMKDAQAATLRTSTHEDASNVREFYKTVLAMPRTVTKQVKKKEMKSQQQTKRERKKSTVSELITTSGPNRETSLLSESLPQSIISSKTSASPSDDSTDVSSSPHLQALSNELQRPESDPSSEDTEVIRRNWLIEKPAESTRVVAKGHILCESCQIEVRQDDLERHRRGIAHLMSEKSPIKPLDTLTLGHSNKGFRMLVNSGWDYEKGLGAQGQGTRHPIATRLKHDRLALGAVGTSKKLVTHTFQEIEESRTKPTVKSNRRVPLTLDDYRRKAEKERRDRINLMTYMKK</sequence>
<dbReference type="GeneID" id="33567540"/>
<dbReference type="OrthoDB" id="4822at2759"/>
<name>A0A1Y2G9D7_9FUNG</name>
<evidence type="ECO:0000256" key="1">
    <source>
        <dbReference type="SAM" id="MobiDB-lite"/>
    </source>
</evidence>
<dbReference type="InterPro" id="IPR039146">
    <property type="entry name" value="GPANK1"/>
</dbReference>
<protein>
    <recommendedName>
        <fullName evidence="2">G-patch domain-containing protein</fullName>
    </recommendedName>
</protein>
<reference evidence="3 4" key="1">
    <citation type="submission" date="2016-07" db="EMBL/GenBank/DDBJ databases">
        <title>Pervasive Adenine N6-methylation of Active Genes in Fungi.</title>
        <authorList>
            <consortium name="DOE Joint Genome Institute"/>
            <person name="Mondo S.J."/>
            <person name="Dannebaum R.O."/>
            <person name="Kuo R.C."/>
            <person name="Labutti K."/>
            <person name="Haridas S."/>
            <person name="Kuo A."/>
            <person name="Salamov A."/>
            <person name="Ahrendt S.R."/>
            <person name="Lipzen A."/>
            <person name="Sullivan W."/>
            <person name="Andreopoulos W.B."/>
            <person name="Clum A."/>
            <person name="Lindquist E."/>
            <person name="Daum C."/>
            <person name="Ramamoorthy G.K."/>
            <person name="Gryganskyi A."/>
            <person name="Culley D."/>
            <person name="Magnuson J.K."/>
            <person name="James T.Y."/>
            <person name="O'Malley M.A."/>
            <person name="Stajich J.E."/>
            <person name="Spatafora J.W."/>
            <person name="Visel A."/>
            <person name="Grigoriev I.V."/>
        </authorList>
    </citation>
    <scope>NUCLEOTIDE SEQUENCE [LARGE SCALE GENOMIC DNA]</scope>
    <source>
        <strain evidence="3 4">NRRL 3116</strain>
    </source>
</reference>
<dbReference type="InParanoid" id="A0A1Y2G9D7"/>
<organism evidence="3 4">
    <name type="scientific">Lobosporangium transversale</name>
    <dbReference type="NCBI Taxonomy" id="64571"/>
    <lineage>
        <taxon>Eukaryota</taxon>
        <taxon>Fungi</taxon>
        <taxon>Fungi incertae sedis</taxon>
        <taxon>Mucoromycota</taxon>
        <taxon>Mortierellomycotina</taxon>
        <taxon>Mortierellomycetes</taxon>
        <taxon>Mortierellales</taxon>
        <taxon>Mortierellaceae</taxon>
        <taxon>Lobosporangium</taxon>
    </lineage>
</organism>
<accession>A0A1Y2G9D7</accession>
<dbReference type="STRING" id="64571.A0A1Y2G9D7"/>
<feature type="region of interest" description="Disordered" evidence="1">
    <location>
        <begin position="72"/>
        <end position="160"/>
    </location>
</feature>
<dbReference type="PANTHER" id="PTHR20923">
    <property type="entry name" value="BAT4 PROTEIN-RELATED"/>
    <property type="match status" value="1"/>
</dbReference>
<evidence type="ECO:0000313" key="4">
    <source>
        <dbReference type="Proteomes" id="UP000193648"/>
    </source>
</evidence>
<dbReference type="AlphaFoldDB" id="A0A1Y2G9D7"/>
<dbReference type="RefSeq" id="XP_021876738.1">
    <property type="nucleotide sequence ID" value="XM_022025697.1"/>
</dbReference>
<gene>
    <name evidence="3" type="ORF">BCR41DRAFT_362274</name>
</gene>
<feature type="domain" description="G-patch" evidence="2">
    <location>
        <begin position="225"/>
        <end position="271"/>
    </location>
</feature>
<dbReference type="GO" id="GO:0003676">
    <property type="term" value="F:nucleic acid binding"/>
    <property type="evidence" value="ECO:0007669"/>
    <property type="project" value="InterPro"/>
</dbReference>